<protein>
    <recommendedName>
        <fullName evidence="8">GDP-fucose protein O-fucosyltransferase 2</fullName>
    </recommendedName>
</protein>
<feature type="compositionally biased region" description="Acidic residues" evidence="9">
    <location>
        <begin position="77"/>
        <end position="105"/>
    </location>
</feature>
<dbReference type="InterPro" id="IPR045130">
    <property type="entry name" value="OFUT2-like"/>
</dbReference>
<dbReference type="Gene3D" id="3.40.50.11350">
    <property type="match status" value="1"/>
</dbReference>
<dbReference type="GO" id="GO:0006004">
    <property type="term" value="P:fucose metabolic process"/>
    <property type="evidence" value="ECO:0007669"/>
    <property type="project" value="UniProtKB-KW"/>
</dbReference>
<keyword evidence="5" id="KW-0294">Fucose metabolism</keyword>
<evidence type="ECO:0000256" key="10">
    <source>
        <dbReference type="SAM" id="SignalP"/>
    </source>
</evidence>
<keyword evidence="12" id="KW-1185">Reference proteome</keyword>
<dbReference type="GO" id="GO:0005783">
    <property type="term" value="C:endoplasmic reticulum"/>
    <property type="evidence" value="ECO:0007669"/>
    <property type="project" value="UniProtKB-SubCell"/>
</dbReference>
<dbReference type="PANTHER" id="PTHR13398:SF0">
    <property type="entry name" value="GDP-FUCOSE PROTEIN O-FUCOSYLTRANSFERASE 2"/>
    <property type="match status" value="1"/>
</dbReference>
<dbReference type="OrthoDB" id="1861862at2759"/>
<reference evidence="11 12" key="1">
    <citation type="submission" date="2017-12" db="EMBL/GenBank/DDBJ databases">
        <title>Sequencing, de novo assembly and annotation of complete genome of a new Thraustochytrid species, strain FCC1311.</title>
        <authorList>
            <person name="Sedici K."/>
            <person name="Godart F."/>
            <person name="Aiese Cigliano R."/>
            <person name="Sanseverino W."/>
            <person name="Barakat M."/>
            <person name="Ortet P."/>
            <person name="Marechal E."/>
            <person name="Cagnac O."/>
            <person name="Amato A."/>
        </authorList>
    </citation>
    <scope>NUCLEOTIDE SEQUENCE [LARGE SCALE GENOMIC DNA]</scope>
</reference>
<evidence type="ECO:0000256" key="4">
    <source>
        <dbReference type="ARBA" id="ARBA00022824"/>
    </source>
</evidence>
<evidence type="ECO:0000256" key="6">
    <source>
        <dbReference type="ARBA" id="ARBA00023277"/>
    </source>
</evidence>
<keyword evidence="6" id="KW-0119">Carbohydrate metabolism</keyword>
<comment type="subcellular location">
    <subcellularLocation>
        <location evidence="1">Endoplasmic reticulum</location>
    </subcellularLocation>
</comment>
<evidence type="ECO:0000256" key="8">
    <source>
        <dbReference type="ARBA" id="ARBA00026232"/>
    </source>
</evidence>
<dbReference type="EMBL" id="BEYU01000012">
    <property type="protein sequence ID" value="GBG25461.1"/>
    <property type="molecule type" value="Genomic_DNA"/>
</dbReference>
<dbReference type="AlphaFoldDB" id="A0A2R5GBF4"/>
<name>A0A2R5GBF4_9STRA</name>
<evidence type="ECO:0000256" key="2">
    <source>
        <dbReference type="ARBA" id="ARBA00004922"/>
    </source>
</evidence>
<feature type="compositionally biased region" description="Basic and acidic residues" evidence="9">
    <location>
        <begin position="61"/>
        <end position="76"/>
    </location>
</feature>
<evidence type="ECO:0000256" key="9">
    <source>
        <dbReference type="SAM" id="MobiDB-lite"/>
    </source>
</evidence>
<dbReference type="PANTHER" id="PTHR13398">
    <property type="entry name" value="GDP-FUCOSE PROTEIN O-FUCOSYLTRANSFERASE 2"/>
    <property type="match status" value="1"/>
</dbReference>
<evidence type="ECO:0000313" key="11">
    <source>
        <dbReference type="EMBL" id="GBG25461.1"/>
    </source>
</evidence>
<feature type="chain" id="PRO_5015326415" description="GDP-fucose protein O-fucosyltransferase 2" evidence="10">
    <location>
        <begin position="30"/>
        <end position="556"/>
    </location>
</feature>
<evidence type="ECO:0000256" key="1">
    <source>
        <dbReference type="ARBA" id="ARBA00004240"/>
    </source>
</evidence>
<evidence type="ECO:0000256" key="7">
    <source>
        <dbReference type="ARBA" id="ARBA00025803"/>
    </source>
</evidence>
<comment type="pathway">
    <text evidence="2">Protein modification; protein glycosylation.</text>
</comment>
<evidence type="ECO:0000313" key="12">
    <source>
        <dbReference type="Proteomes" id="UP000241890"/>
    </source>
</evidence>
<sequence length="556" mass="63740">MSRKGLLLGICAFCLTMTWRAWLLGGALSDALNKDNELPGLESAYDPANTGGLRSSNLRYPVDETHKLTMGHHRDDDGEDDLREEDDDEPGFEEERDEEDGEDLEAGASPDLTEDFLLPAQQKLSVLVTKNSIERLGEREALAKAKMQNHNDFVTMWSSKSEPAAKPVKNLAIERHFTHASWYKPGEKYFVYQPSGGMSNQRIILEQALLVAKALGRTLVVPPVCPHTSMFWNYNKVTWERTVQAFHVFDEVRMNKAVRTLGLRHIILRRFVEFNEKREFPKWHRVELPYKNSERDAPYTTQDLQRLYGDDPSEVLFFAKYSMWKRFNFTDDEAEYAQSHVQLAPDFRMVARLATEGLFGTQPFNSVHVRFQDRDSALLTDKLGPATSFVKRLLKYNATEISPRLYIATQPSRAASTYFEHFRKAGFELYFSRALAEVPAVGRFLSQFPQNDIQMSLLGILEQLICARSSLYLGTGFSTFSRYIRIKRINPVLFYDMSLLPMRYQEDVEFLQNSQTADIARALQKVKVRNLAADHELALLTREVSCSREVVSLVPC</sequence>
<accession>A0A2R5GBF4</accession>
<dbReference type="InParanoid" id="A0A2R5GBF4"/>
<dbReference type="Proteomes" id="UP000241890">
    <property type="component" value="Unassembled WGS sequence"/>
</dbReference>
<feature type="region of interest" description="Disordered" evidence="9">
    <location>
        <begin position="43"/>
        <end position="109"/>
    </location>
</feature>
<proteinExistence type="inferred from homology"/>
<feature type="signal peptide" evidence="10">
    <location>
        <begin position="1"/>
        <end position="29"/>
    </location>
</feature>
<keyword evidence="10" id="KW-0732">Signal</keyword>
<dbReference type="GO" id="GO:0046922">
    <property type="term" value="F:peptide-O-fucosyltransferase activity"/>
    <property type="evidence" value="ECO:0007669"/>
    <property type="project" value="InterPro"/>
</dbReference>
<keyword evidence="4" id="KW-0256">Endoplasmic reticulum</keyword>
<dbReference type="InterPro" id="IPR019378">
    <property type="entry name" value="GDP-Fuc_O-FucTrfase"/>
</dbReference>
<comment type="similarity">
    <text evidence="7">Belongs to the glycosyltransferase 68 family.</text>
</comment>
<evidence type="ECO:0000256" key="5">
    <source>
        <dbReference type="ARBA" id="ARBA00023253"/>
    </source>
</evidence>
<organism evidence="11 12">
    <name type="scientific">Hondaea fermentalgiana</name>
    <dbReference type="NCBI Taxonomy" id="2315210"/>
    <lineage>
        <taxon>Eukaryota</taxon>
        <taxon>Sar</taxon>
        <taxon>Stramenopiles</taxon>
        <taxon>Bigyra</taxon>
        <taxon>Labyrinthulomycetes</taxon>
        <taxon>Thraustochytrida</taxon>
        <taxon>Thraustochytriidae</taxon>
        <taxon>Hondaea</taxon>
    </lineage>
</organism>
<evidence type="ECO:0000256" key="3">
    <source>
        <dbReference type="ARBA" id="ARBA00022679"/>
    </source>
</evidence>
<dbReference type="Pfam" id="PF10250">
    <property type="entry name" value="O-FucT"/>
    <property type="match status" value="1"/>
</dbReference>
<comment type="caution">
    <text evidence="11">The sequence shown here is derived from an EMBL/GenBank/DDBJ whole genome shotgun (WGS) entry which is preliminary data.</text>
</comment>
<gene>
    <name evidence="11" type="ORF">FCC1311_016792</name>
</gene>
<dbReference type="Gene3D" id="3.40.50.11340">
    <property type="match status" value="1"/>
</dbReference>
<dbReference type="CDD" id="cd11296">
    <property type="entry name" value="O-FucT_like"/>
    <property type="match status" value="1"/>
</dbReference>
<keyword evidence="3" id="KW-0808">Transferase</keyword>